<dbReference type="InterPro" id="IPR016040">
    <property type="entry name" value="NAD(P)-bd_dom"/>
</dbReference>
<organism evidence="2 3">
    <name type="scientific">Helicobacter saguini</name>
    <dbReference type="NCBI Taxonomy" id="1548018"/>
    <lineage>
        <taxon>Bacteria</taxon>
        <taxon>Pseudomonadati</taxon>
        <taxon>Campylobacterota</taxon>
        <taxon>Epsilonproteobacteria</taxon>
        <taxon>Campylobacterales</taxon>
        <taxon>Helicobacteraceae</taxon>
        <taxon>Helicobacter</taxon>
    </lineage>
</organism>
<evidence type="ECO:0000313" key="3">
    <source>
        <dbReference type="Proteomes" id="UP000029714"/>
    </source>
</evidence>
<comment type="caution">
    <text evidence="2">The sequence shown here is derived from an EMBL/GenBank/DDBJ whole genome shotgun (WGS) entry which is preliminary data.</text>
</comment>
<reference evidence="2 3" key="1">
    <citation type="journal article" date="2014" name="Genome Announc.">
        <title>Draft genome sequences of eight enterohepatic helicobacter species isolated from both laboratory and wild rodents.</title>
        <authorList>
            <person name="Sheh A."/>
            <person name="Shen Z."/>
            <person name="Fox J.G."/>
        </authorList>
    </citation>
    <scope>NUCLEOTIDE SEQUENCE [LARGE SCALE GENOMIC DNA]</scope>
    <source>
        <strain evidence="2 3">MIT 97-6194</strain>
    </source>
</reference>
<name>A0A347VZD2_9HELI</name>
<feature type="domain" description="NAD(P)-binding" evidence="1">
    <location>
        <begin position="7"/>
        <end position="60"/>
    </location>
</feature>
<dbReference type="OrthoDB" id="9803892at2"/>
<evidence type="ECO:0000313" key="2">
    <source>
        <dbReference type="EMBL" id="TLD95975.1"/>
    </source>
</evidence>
<reference evidence="2 3" key="2">
    <citation type="journal article" date="2016" name="Infect. Immun.">
        <title>Helicobacter saguini, a Novel Helicobacter Isolated from Cotton-Top Tamarins with Ulcerative Colitis, Has Proinflammatory Properties and Induces Typhlocolitis and Dysplasia in Gnotobiotic IL-10-/- Mice.</title>
        <authorList>
            <person name="Shen Z."/>
            <person name="Mannion A."/>
            <person name="Whary M.T."/>
            <person name="Muthupalani S."/>
            <person name="Sheh A."/>
            <person name="Feng Y."/>
            <person name="Gong G."/>
            <person name="Vandamme P."/>
            <person name="Holcombe H.R."/>
            <person name="Paster B.J."/>
            <person name="Fox J.G."/>
        </authorList>
    </citation>
    <scope>NUCLEOTIDE SEQUENCE [LARGE SCALE GENOMIC DNA]</scope>
    <source>
        <strain evidence="2 3">MIT 97-6194</strain>
    </source>
</reference>
<dbReference type="EMBL" id="JRMP02000001">
    <property type="protein sequence ID" value="TLD95975.1"/>
    <property type="molecule type" value="Genomic_DNA"/>
</dbReference>
<dbReference type="Proteomes" id="UP000029714">
    <property type="component" value="Unassembled WGS sequence"/>
</dbReference>
<dbReference type="Pfam" id="PF13460">
    <property type="entry name" value="NAD_binding_10"/>
    <property type="match status" value="1"/>
</dbReference>
<protein>
    <recommendedName>
        <fullName evidence="1">NAD(P)-binding domain-containing protein</fullName>
    </recommendedName>
</protein>
<keyword evidence="3" id="KW-1185">Reference proteome</keyword>
<dbReference type="AlphaFoldDB" id="A0A347VZD2"/>
<sequence>MCPRISAVKIIESSDLDYTIIRTQWFSSDNRIDYEITHKGEPFRNPSAYISRKSIAHLIMLLCFDSTFGKHESLGINKPLR</sequence>
<proteinExistence type="predicted"/>
<accession>A0A347VZD2</accession>
<evidence type="ECO:0000259" key="1">
    <source>
        <dbReference type="Pfam" id="PF13460"/>
    </source>
</evidence>
<gene>
    <name evidence="2" type="ORF">LS64_001035</name>
</gene>
<dbReference type="Gene3D" id="3.40.50.720">
    <property type="entry name" value="NAD(P)-binding Rossmann-like Domain"/>
    <property type="match status" value="1"/>
</dbReference>